<protein>
    <submittedName>
        <fullName evidence="1">Cupin</fullName>
    </submittedName>
</protein>
<dbReference type="InterPro" id="IPR047121">
    <property type="entry name" value="YjiB-like"/>
</dbReference>
<keyword evidence="2" id="KW-1185">Reference proteome</keyword>
<proteinExistence type="predicted"/>
<organism evidence="1 2">
    <name type="scientific">Chitinophaga horti</name>
    <dbReference type="NCBI Taxonomy" id="2920382"/>
    <lineage>
        <taxon>Bacteria</taxon>
        <taxon>Pseudomonadati</taxon>
        <taxon>Bacteroidota</taxon>
        <taxon>Chitinophagia</taxon>
        <taxon>Chitinophagales</taxon>
        <taxon>Chitinophagaceae</taxon>
        <taxon>Chitinophaga</taxon>
    </lineage>
</organism>
<dbReference type="CDD" id="cd02219">
    <property type="entry name" value="cupin_YjlB-like"/>
    <property type="match status" value="1"/>
</dbReference>
<evidence type="ECO:0000313" key="1">
    <source>
        <dbReference type="EMBL" id="UYQ95869.1"/>
    </source>
</evidence>
<dbReference type="PANTHER" id="PTHR36448:SF2">
    <property type="entry name" value="CUPIN TYPE-1 DOMAIN-CONTAINING PROTEIN"/>
    <property type="match status" value="1"/>
</dbReference>
<dbReference type="Proteomes" id="UP001162741">
    <property type="component" value="Chromosome"/>
</dbReference>
<sequence length="164" mass="18358">MTTPQSIHVPPEGNFPNSHLPVLYYPQALTLPRFFSGRYVRQLFRKNGWRNNWRSGIFTYHHYHSTAHEVIGFIEGRTSLQLGGISGPVLRLQKFDVLVIPAGVAHKNLGGENDVICIGGYPDGRNYDMNYGTPRELPSARVKIAAVPVPSTDPITGQPLTYWT</sequence>
<dbReference type="SUPFAM" id="SSF51182">
    <property type="entry name" value="RmlC-like cupins"/>
    <property type="match status" value="1"/>
</dbReference>
<dbReference type="RefSeq" id="WP_264283542.1">
    <property type="nucleotide sequence ID" value="NZ_CP107006.1"/>
</dbReference>
<dbReference type="PANTHER" id="PTHR36448">
    <property type="entry name" value="BLR7373 PROTEIN"/>
    <property type="match status" value="1"/>
</dbReference>
<evidence type="ECO:0000313" key="2">
    <source>
        <dbReference type="Proteomes" id="UP001162741"/>
    </source>
</evidence>
<dbReference type="InterPro" id="IPR011051">
    <property type="entry name" value="RmlC_Cupin_sf"/>
</dbReference>
<gene>
    <name evidence="1" type="ORF">MKQ68_12240</name>
</gene>
<dbReference type="InterPro" id="IPR014500">
    <property type="entry name" value="UCP019307_cupin"/>
</dbReference>
<accession>A0ABY6J869</accession>
<dbReference type="Gene3D" id="2.60.120.10">
    <property type="entry name" value="Jelly Rolls"/>
    <property type="match status" value="1"/>
</dbReference>
<dbReference type="PIRSF" id="PIRSF019307">
    <property type="entry name" value="UCP019307"/>
    <property type="match status" value="1"/>
</dbReference>
<dbReference type="EMBL" id="CP107006">
    <property type="protein sequence ID" value="UYQ95869.1"/>
    <property type="molecule type" value="Genomic_DNA"/>
</dbReference>
<name>A0ABY6J869_9BACT</name>
<dbReference type="InterPro" id="IPR014710">
    <property type="entry name" value="RmlC-like_jellyroll"/>
</dbReference>
<reference evidence="1" key="1">
    <citation type="submission" date="2022-10" db="EMBL/GenBank/DDBJ databases">
        <title>Chitinophaga sp. nov., isolated from soil.</title>
        <authorList>
            <person name="Jeon C.O."/>
        </authorList>
    </citation>
    <scope>NUCLEOTIDE SEQUENCE</scope>
    <source>
        <strain evidence="1">R8</strain>
    </source>
</reference>